<reference evidence="1 2" key="1">
    <citation type="submission" date="2018-11" db="EMBL/GenBank/DDBJ databases">
        <authorList>
            <consortium name="Pathogen Informatics"/>
        </authorList>
    </citation>
    <scope>NUCLEOTIDE SEQUENCE [LARGE SCALE GENOMIC DNA]</scope>
</reference>
<evidence type="ECO:0000313" key="1">
    <source>
        <dbReference type="EMBL" id="VDK49540.1"/>
    </source>
</evidence>
<evidence type="ECO:0000313" key="2">
    <source>
        <dbReference type="Proteomes" id="UP000281553"/>
    </source>
</evidence>
<gene>
    <name evidence="1" type="ORF">DILT_LOCUS1732</name>
</gene>
<organism evidence="1 2">
    <name type="scientific">Dibothriocephalus latus</name>
    <name type="common">Fish tapeworm</name>
    <name type="synonym">Diphyllobothrium latum</name>
    <dbReference type="NCBI Taxonomy" id="60516"/>
    <lineage>
        <taxon>Eukaryota</taxon>
        <taxon>Metazoa</taxon>
        <taxon>Spiralia</taxon>
        <taxon>Lophotrochozoa</taxon>
        <taxon>Platyhelminthes</taxon>
        <taxon>Cestoda</taxon>
        <taxon>Eucestoda</taxon>
        <taxon>Diphyllobothriidea</taxon>
        <taxon>Diphyllobothriidae</taxon>
        <taxon>Dibothriocephalus</taxon>
    </lineage>
</organism>
<sequence>MAMLHLTILGWQHHLVGMESPYLSHNLCLRGIPHLARLYAAEKYAETEGKSDGI</sequence>
<protein>
    <submittedName>
        <fullName evidence="1">Uncharacterized protein</fullName>
    </submittedName>
</protein>
<proteinExistence type="predicted"/>
<name>A0A3P6R1S8_DIBLA</name>
<dbReference type="EMBL" id="UYRU01013815">
    <property type="protein sequence ID" value="VDK49540.1"/>
    <property type="molecule type" value="Genomic_DNA"/>
</dbReference>
<keyword evidence="2" id="KW-1185">Reference proteome</keyword>
<dbReference type="AlphaFoldDB" id="A0A3P6R1S8"/>
<accession>A0A3P6R1S8</accession>
<dbReference type="Proteomes" id="UP000281553">
    <property type="component" value="Unassembled WGS sequence"/>
</dbReference>